<comment type="caution">
    <text evidence="4">The sequence shown here is derived from an EMBL/GenBank/DDBJ whole genome shotgun (WGS) entry which is preliminary data.</text>
</comment>
<evidence type="ECO:0000259" key="3">
    <source>
        <dbReference type="Pfam" id="PF00561"/>
    </source>
</evidence>
<dbReference type="InterPro" id="IPR002410">
    <property type="entry name" value="Peptidase_S33"/>
</dbReference>
<dbReference type="Proteomes" id="UP000598146">
    <property type="component" value="Unassembled WGS sequence"/>
</dbReference>
<dbReference type="InterPro" id="IPR050266">
    <property type="entry name" value="AB_hydrolase_sf"/>
</dbReference>
<accession>A0A931CHD9</accession>
<dbReference type="EMBL" id="JADQTO010000013">
    <property type="protein sequence ID" value="MBG0564970.1"/>
    <property type="molecule type" value="Genomic_DNA"/>
</dbReference>
<sequence length="271" mass="28930">MATVSVNGITLRCEEWGSGLPILGIHGIAGSARLWAGAVPELSARGRLILYDRRGCGRSERPVPYERTSIAEHADDAYALLHELDAVPAVLIGRSYGGEVALDLARRYPDAVIALILLEPALPTLSAPMRSWWRTVKHRVNAAGSPDAAAECLIREVFGDGGWDGLPRDVREVFRANGPAVLAEVNGEWTAPDARTFGGLNRPTLLISAADSPPPFRAADQALAGLLPRVRHEMVGGGHLVDPAGPQVLAFLDGVLRERADLAPDRPGRGD</sequence>
<evidence type="ECO:0000313" key="4">
    <source>
        <dbReference type="EMBL" id="MBG0564970.1"/>
    </source>
</evidence>
<dbReference type="InterPro" id="IPR029058">
    <property type="entry name" value="AB_hydrolase_fold"/>
</dbReference>
<dbReference type="GO" id="GO:0006508">
    <property type="term" value="P:proteolysis"/>
    <property type="evidence" value="ECO:0007669"/>
    <property type="project" value="InterPro"/>
</dbReference>
<dbReference type="PANTHER" id="PTHR43798">
    <property type="entry name" value="MONOACYLGLYCEROL LIPASE"/>
    <property type="match status" value="1"/>
</dbReference>
<evidence type="ECO:0000256" key="2">
    <source>
        <dbReference type="ARBA" id="ARBA00022801"/>
    </source>
</evidence>
<dbReference type="GO" id="GO:0004177">
    <property type="term" value="F:aminopeptidase activity"/>
    <property type="evidence" value="ECO:0007669"/>
    <property type="project" value="UniProtKB-EC"/>
</dbReference>
<dbReference type="Gene3D" id="3.40.50.1820">
    <property type="entry name" value="alpha/beta hydrolase"/>
    <property type="match status" value="1"/>
</dbReference>
<comment type="similarity">
    <text evidence="1">Belongs to the peptidase S33 family.</text>
</comment>
<dbReference type="PANTHER" id="PTHR43798:SF31">
    <property type="entry name" value="AB HYDROLASE SUPERFAMILY PROTEIN YCLE"/>
    <property type="match status" value="1"/>
</dbReference>
<keyword evidence="5" id="KW-1185">Reference proteome</keyword>
<keyword evidence="2 4" id="KW-0378">Hydrolase</keyword>
<proteinExistence type="inferred from homology"/>
<evidence type="ECO:0000313" key="5">
    <source>
        <dbReference type="Proteomes" id="UP000598146"/>
    </source>
</evidence>
<dbReference type="GO" id="GO:0016020">
    <property type="term" value="C:membrane"/>
    <property type="evidence" value="ECO:0007669"/>
    <property type="project" value="TreeGrafter"/>
</dbReference>
<dbReference type="SUPFAM" id="SSF53474">
    <property type="entry name" value="alpha/beta-Hydrolases"/>
    <property type="match status" value="1"/>
</dbReference>
<dbReference type="RefSeq" id="WP_196416757.1">
    <property type="nucleotide sequence ID" value="NZ_JADQTO010000013.1"/>
</dbReference>
<dbReference type="PRINTS" id="PR00111">
    <property type="entry name" value="ABHYDROLASE"/>
</dbReference>
<dbReference type="InterPro" id="IPR000073">
    <property type="entry name" value="AB_hydrolase_1"/>
</dbReference>
<dbReference type="Pfam" id="PF00561">
    <property type="entry name" value="Abhydrolase_1"/>
    <property type="match status" value="1"/>
</dbReference>
<feature type="domain" description="AB hydrolase-1" evidence="3">
    <location>
        <begin position="21"/>
        <end position="138"/>
    </location>
</feature>
<dbReference type="AlphaFoldDB" id="A0A931CHD9"/>
<protein>
    <submittedName>
        <fullName evidence="4">Alpha/beta fold hydrolase</fullName>
    </submittedName>
</protein>
<reference evidence="4" key="1">
    <citation type="submission" date="2020-11" db="EMBL/GenBank/DDBJ databases">
        <title>Isolation and identification of active actinomycetes.</title>
        <authorList>
            <person name="Sun X."/>
        </authorList>
    </citation>
    <scope>NUCLEOTIDE SEQUENCE</scope>
    <source>
        <strain evidence="4">NEAU-A11</strain>
    </source>
</reference>
<organism evidence="4 5">
    <name type="scientific">Actinoplanes aureus</name>
    <dbReference type="NCBI Taxonomy" id="2792083"/>
    <lineage>
        <taxon>Bacteria</taxon>
        <taxon>Bacillati</taxon>
        <taxon>Actinomycetota</taxon>
        <taxon>Actinomycetes</taxon>
        <taxon>Micromonosporales</taxon>
        <taxon>Micromonosporaceae</taxon>
        <taxon>Actinoplanes</taxon>
    </lineage>
</organism>
<dbReference type="PRINTS" id="PR00793">
    <property type="entry name" value="PROAMNOPTASE"/>
</dbReference>
<name>A0A931CHD9_9ACTN</name>
<evidence type="ECO:0000256" key="1">
    <source>
        <dbReference type="ARBA" id="ARBA00010088"/>
    </source>
</evidence>
<gene>
    <name evidence="4" type="ORF">I4J89_26315</name>
</gene>